<dbReference type="AlphaFoldDB" id="A0AA42WCZ3"/>
<sequence>MSRAFASSRWRKAATPLLLVLVWQGLAWAGLISPEVLPSPLAIAHTFWRLTASGELPHHLVVSLARAASGLLIGIAVGGSLALMAGLSTQGEDIVDATVQMLRTLPHLAIVPLFILWFGIGETPKIALVALGVTFAIYINLFSGIRHVDAKIVEAARTLGATRREMIRHIILPGALPSALVGLRLAVGTAWLSLVVGEQINATSGIGYLIMDAREFMQTDVIFVGLIVYALLGLSTDMLIRYLDRRVFAWRPSFVRH</sequence>
<evidence type="ECO:0000256" key="4">
    <source>
        <dbReference type="ARBA" id="ARBA00022692"/>
    </source>
</evidence>
<dbReference type="InterPro" id="IPR000515">
    <property type="entry name" value="MetI-like"/>
</dbReference>
<proteinExistence type="inferred from homology"/>
<evidence type="ECO:0000256" key="1">
    <source>
        <dbReference type="ARBA" id="ARBA00004651"/>
    </source>
</evidence>
<feature type="transmembrane region" description="Helical" evidence="7">
    <location>
        <begin position="101"/>
        <end position="120"/>
    </location>
</feature>
<evidence type="ECO:0000256" key="6">
    <source>
        <dbReference type="ARBA" id="ARBA00023136"/>
    </source>
</evidence>
<protein>
    <submittedName>
        <fullName evidence="9">ABC transporter permease</fullName>
    </submittedName>
</protein>
<evidence type="ECO:0000313" key="10">
    <source>
        <dbReference type="Proteomes" id="UP001161276"/>
    </source>
</evidence>
<accession>A0AA42WCZ3</accession>
<dbReference type="GO" id="GO:0005886">
    <property type="term" value="C:plasma membrane"/>
    <property type="evidence" value="ECO:0007669"/>
    <property type="project" value="UniProtKB-SubCell"/>
</dbReference>
<feature type="domain" description="ABC transmembrane type-1" evidence="8">
    <location>
        <begin position="60"/>
        <end position="240"/>
    </location>
</feature>
<evidence type="ECO:0000256" key="5">
    <source>
        <dbReference type="ARBA" id="ARBA00022989"/>
    </source>
</evidence>
<dbReference type="CDD" id="cd06261">
    <property type="entry name" value="TM_PBP2"/>
    <property type="match status" value="1"/>
</dbReference>
<evidence type="ECO:0000256" key="3">
    <source>
        <dbReference type="ARBA" id="ARBA00022475"/>
    </source>
</evidence>
<dbReference type="PANTHER" id="PTHR30151:SF38">
    <property type="entry name" value="ALIPHATIC SULFONATES TRANSPORT PERMEASE PROTEIN SSUC-RELATED"/>
    <property type="match status" value="1"/>
</dbReference>
<keyword evidence="4 7" id="KW-0812">Transmembrane</keyword>
<dbReference type="Gene3D" id="1.10.3720.10">
    <property type="entry name" value="MetI-like"/>
    <property type="match status" value="1"/>
</dbReference>
<dbReference type="InterPro" id="IPR035906">
    <property type="entry name" value="MetI-like_sf"/>
</dbReference>
<name>A0AA42WCZ3_9BURK</name>
<keyword evidence="6 7" id="KW-0472">Membrane</keyword>
<evidence type="ECO:0000256" key="7">
    <source>
        <dbReference type="RuleBase" id="RU363032"/>
    </source>
</evidence>
<dbReference type="FunFam" id="1.10.3720.10:FF:000003">
    <property type="entry name" value="Aliphatic sulfonate ABC transporter permease"/>
    <property type="match status" value="1"/>
</dbReference>
<organism evidence="9 10">
    <name type="scientific">Achromobacter marplatensis</name>
    <dbReference type="NCBI Taxonomy" id="470868"/>
    <lineage>
        <taxon>Bacteria</taxon>
        <taxon>Pseudomonadati</taxon>
        <taxon>Pseudomonadota</taxon>
        <taxon>Betaproteobacteria</taxon>
        <taxon>Burkholderiales</taxon>
        <taxon>Alcaligenaceae</taxon>
        <taxon>Achromobacter</taxon>
    </lineage>
</organism>
<dbReference type="PANTHER" id="PTHR30151">
    <property type="entry name" value="ALKANE SULFONATE ABC TRANSPORTER-RELATED, MEMBRANE SUBUNIT"/>
    <property type="match status" value="1"/>
</dbReference>
<feature type="transmembrane region" description="Helical" evidence="7">
    <location>
        <begin position="166"/>
        <end position="187"/>
    </location>
</feature>
<keyword evidence="3" id="KW-1003">Cell membrane</keyword>
<evidence type="ECO:0000313" key="9">
    <source>
        <dbReference type="EMBL" id="MDH2052006.1"/>
    </source>
</evidence>
<dbReference type="GO" id="GO:0042918">
    <property type="term" value="P:alkanesulfonate transmembrane transport"/>
    <property type="evidence" value="ECO:0007669"/>
    <property type="project" value="UniProtKB-ARBA"/>
</dbReference>
<dbReference type="SUPFAM" id="SSF161098">
    <property type="entry name" value="MetI-like"/>
    <property type="match status" value="1"/>
</dbReference>
<keyword evidence="5 7" id="KW-1133">Transmembrane helix</keyword>
<feature type="transmembrane region" description="Helical" evidence="7">
    <location>
        <begin position="221"/>
        <end position="243"/>
    </location>
</feature>
<dbReference type="RefSeq" id="WP_280027547.1">
    <property type="nucleotide sequence ID" value="NZ_JAOCKG010000006.1"/>
</dbReference>
<evidence type="ECO:0000259" key="8">
    <source>
        <dbReference type="PROSITE" id="PS50928"/>
    </source>
</evidence>
<feature type="transmembrane region" description="Helical" evidence="7">
    <location>
        <begin position="68"/>
        <end position="89"/>
    </location>
</feature>
<comment type="similarity">
    <text evidence="7">Belongs to the binding-protein-dependent transport system permease family.</text>
</comment>
<dbReference type="Pfam" id="PF00528">
    <property type="entry name" value="BPD_transp_1"/>
    <property type="match status" value="1"/>
</dbReference>
<comment type="subcellular location">
    <subcellularLocation>
        <location evidence="1 7">Cell membrane</location>
        <topology evidence="1 7">Multi-pass membrane protein</topology>
    </subcellularLocation>
</comment>
<dbReference type="PROSITE" id="PS50928">
    <property type="entry name" value="ABC_TM1"/>
    <property type="match status" value="1"/>
</dbReference>
<keyword evidence="2 7" id="KW-0813">Transport</keyword>
<comment type="caution">
    <text evidence="9">The sequence shown here is derived from an EMBL/GenBank/DDBJ whole genome shotgun (WGS) entry which is preliminary data.</text>
</comment>
<feature type="transmembrane region" description="Helical" evidence="7">
    <location>
        <begin position="126"/>
        <end position="145"/>
    </location>
</feature>
<reference evidence="9" key="1">
    <citation type="submission" date="2022-09" db="EMBL/GenBank/DDBJ databases">
        <title>Intensive care unit water sources are persistently colonized with multi-drug resistant bacteria and are the site of extensive horizontal gene transfer of antibiotic resistance genes.</title>
        <authorList>
            <person name="Diorio-Toth L."/>
        </authorList>
    </citation>
    <scope>NUCLEOTIDE SEQUENCE</scope>
    <source>
        <strain evidence="9">GD03676</strain>
    </source>
</reference>
<gene>
    <name evidence="9" type="ORF">N5K24_16485</name>
</gene>
<dbReference type="Proteomes" id="UP001161276">
    <property type="component" value="Unassembled WGS sequence"/>
</dbReference>
<evidence type="ECO:0000256" key="2">
    <source>
        <dbReference type="ARBA" id="ARBA00022448"/>
    </source>
</evidence>
<dbReference type="EMBL" id="JAOCKG010000006">
    <property type="protein sequence ID" value="MDH2052006.1"/>
    <property type="molecule type" value="Genomic_DNA"/>
</dbReference>